<feature type="region of interest" description="Disordered" evidence="1">
    <location>
        <begin position="1"/>
        <end position="49"/>
    </location>
</feature>
<evidence type="ECO:0000313" key="2">
    <source>
        <dbReference type="EMBL" id="GJS76098.1"/>
    </source>
</evidence>
<comment type="caution">
    <text evidence="2">The sequence shown here is derived from an EMBL/GenBank/DDBJ whole genome shotgun (WGS) entry which is preliminary data.</text>
</comment>
<gene>
    <name evidence="2" type="ORF">Tco_0725979</name>
</gene>
<sequence length="146" mass="15734">MSSSTDPITILSDSNVEDAFSSTNTPDCIPASPDYFPALPGNSSPDPSDDLSKYLLASLAISPFHDESSIPLPQAVTFLNFRRNEQKLSTTSSSESLQKLGAKASFKQSDLADNNINNKPIQQGTGINEPSSSPWPASPFHNRMVF</sequence>
<dbReference type="EMBL" id="BQNB010010350">
    <property type="protein sequence ID" value="GJS76098.1"/>
    <property type="molecule type" value="Genomic_DNA"/>
</dbReference>
<evidence type="ECO:0000313" key="3">
    <source>
        <dbReference type="Proteomes" id="UP001151760"/>
    </source>
</evidence>
<dbReference type="Proteomes" id="UP001151760">
    <property type="component" value="Unassembled WGS sequence"/>
</dbReference>
<organism evidence="2 3">
    <name type="scientific">Tanacetum coccineum</name>
    <dbReference type="NCBI Taxonomy" id="301880"/>
    <lineage>
        <taxon>Eukaryota</taxon>
        <taxon>Viridiplantae</taxon>
        <taxon>Streptophyta</taxon>
        <taxon>Embryophyta</taxon>
        <taxon>Tracheophyta</taxon>
        <taxon>Spermatophyta</taxon>
        <taxon>Magnoliopsida</taxon>
        <taxon>eudicotyledons</taxon>
        <taxon>Gunneridae</taxon>
        <taxon>Pentapetalae</taxon>
        <taxon>asterids</taxon>
        <taxon>campanulids</taxon>
        <taxon>Asterales</taxon>
        <taxon>Asteraceae</taxon>
        <taxon>Asteroideae</taxon>
        <taxon>Anthemideae</taxon>
        <taxon>Anthemidinae</taxon>
        <taxon>Tanacetum</taxon>
    </lineage>
</organism>
<evidence type="ECO:0000256" key="1">
    <source>
        <dbReference type="SAM" id="MobiDB-lite"/>
    </source>
</evidence>
<feature type="compositionally biased region" description="Polar residues" evidence="1">
    <location>
        <begin position="108"/>
        <end position="135"/>
    </location>
</feature>
<proteinExistence type="predicted"/>
<name>A0ABQ4YGL7_9ASTR</name>
<feature type="region of interest" description="Disordered" evidence="1">
    <location>
        <begin position="108"/>
        <end position="141"/>
    </location>
</feature>
<feature type="compositionally biased region" description="Polar residues" evidence="1">
    <location>
        <begin position="1"/>
        <end position="26"/>
    </location>
</feature>
<reference evidence="2" key="2">
    <citation type="submission" date="2022-01" db="EMBL/GenBank/DDBJ databases">
        <authorList>
            <person name="Yamashiro T."/>
            <person name="Shiraishi A."/>
            <person name="Satake H."/>
            <person name="Nakayama K."/>
        </authorList>
    </citation>
    <scope>NUCLEOTIDE SEQUENCE</scope>
</reference>
<protein>
    <submittedName>
        <fullName evidence="2">Uncharacterized protein</fullName>
    </submittedName>
</protein>
<accession>A0ABQ4YGL7</accession>
<keyword evidence="3" id="KW-1185">Reference proteome</keyword>
<reference evidence="2" key="1">
    <citation type="journal article" date="2022" name="Int. J. Mol. Sci.">
        <title>Draft Genome of Tanacetum Coccineum: Genomic Comparison of Closely Related Tanacetum-Family Plants.</title>
        <authorList>
            <person name="Yamashiro T."/>
            <person name="Shiraishi A."/>
            <person name="Nakayama K."/>
            <person name="Satake H."/>
        </authorList>
    </citation>
    <scope>NUCLEOTIDE SEQUENCE</scope>
</reference>